<keyword evidence="6 11" id="KW-0816">Tricarboxylic acid cycle</keyword>
<comment type="cofactor">
    <cofactor evidence="11">
        <name>(R)-lipoate</name>
        <dbReference type="ChEBI" id="CHEBI:83088"/>
    </cofactor>
    <text evidence="11">Binds 1 lipoyl cofactor covalently.</text>
</comment>
<dbReference type="SUPFAM" id="SSF51230">
    <property type="entry name" value="Single hybrid motif"/>
    <property type="match status" value="1"/>
</dbReference>
<dbReference type="UniPathway" id="UPA00868">
    <property type="reaction ID" value="UER00840"/>
</dbReference>
<evidence type="ECO:0000256" key="1">
    <source>
        <dbReference type="ARBA" id="ARBA00004052"/>
    </source>
</evidence>
<accession>A0A1S1X3G7</accession>
<dbReference type="NCBIfam" id="TIGR01347">
    <property type="entry name" value="sucB"/>
    <property type="match status" value="1"/>
</dbReference>
<dbReference type="FunFam" id="3.30.559.10:FF:000007">
    <property type="entry name" value="Dihydrolipoamide acetyltransferase component of pyruvate dehydrogenase complex"/>
    <property type="match status" value="1"/>
</dbReference>
<sequence>MLIEVKVPQLPESVSEATLMSWHKKVGEFVKRDENLIDLETDKVVLELPAPQAGVLVEIIEQDGATVVSGQLIAKIDTAAKAGDAAPAAAAAPAPAASPAPVQAAAPVAGAAAMPSAAKLAAETGVNLANVAGSGRDGRVLKEDVQAAAKPAAPSQAGPVIGASAGAALSSTPSAVNVASILSGRPEQSVPMSRLRQRVAERLIMSQQTNAILTTFNEVNMKPVMDLRAKYKDRFEKEHGIKLGFMGFFVKAVVAALKKYPIVNASVDGNNIIYHGYFDIGVAVGSPRGLVVPVIRNADQLSLADIEKQIAEFGKRAQEGKLTVEELTGGTYTISNGGTFGSMMSTPIINPPQSAILGMHATKERAVVENGQVVVRPMMYLAQSYDHRIIDGREAVLSLVAIKDAIEDPARLILDL</sequence>
<dbReference type="Proteomes" id="UP000180088">
    <property type="component" value="Unassembled WGS sequence"/>
</dbReference>
<reference evidence="16 17" key="1">
    <citation type="submission" date="2016-09" db="EMBL/GenBank/DDBJ databases">
        <title>Chromobacterium muskegensis sp. nov., an insecticidal bacterium isolated from Sphagnum bogs.</title>
        <authorList>
            <person name="Sparks M.E."/>
            <person name="Blackburn M.B."/>
            <person name="Gundersen-Rindal D.E."/>
            <person name="Mitchell A."/>
            <person name="Farrar R."/>
            <person name="Kuhar D."/>
        </authorList>
    </citation>
    <scope>NUCLEOTIDE SEQUENCE [LARGE SCALE GENOMIC DNA]</scope>
    <source>
        <strain evidence="15 17">14B-1</strain>
        <strain evidence="14 16">37-2</strain>
    </source>
</reference>
<evidence type="ECO:0000313" key="14">
    <source>
        <dbReference type="EMBL" id="OHX14027.1"/>
    </source>
</evidence>
<evidence type="ECO:0000256" key="2">
    <source>
        <dbReference type="ARBA" id="ARBA00005145"/>
    </source>
</evidence>
<keyword evidence="17" id="KW-1185">Reference proteome</keyword>
<dbReference type="AlphaFoldDB" id="A0A1S1X3G7"/>
<dbReference type="PROSITE" id="PS00189">
    <property type="entry name" value="LIPOYL"/>
    <property type="match status" value="1"/>
</dbReference>
<evidence type="ECO:0000256" key="8">
    <source>
        <dbReference type="ARBA" id="ARBA00022823"/>
    </source>
</evidence>
<dbReference type="InterPro" id="IPR003016">
    <property type="entry name" value="2-oxoA_DH_lipoyl-BS"/>
</dbReference>
<evidence type="ECO:0000259" key="13">
    <source>
        <dbReference type="PROSITE" id="PS51826"/>
    </source>
</evidence>
<dbReference type="EMBL" id="MKCS01000001">
    <property type="protein sequence ID" value="OHX14027.1"/>
    <property type="molecule type" value="Genomic_DNA"/>
</dbReference>
<feature type="domain" description="Peripheral subunit-binding (PSBD)" evidence="13">
    <location>
        <begin position="112"/>
        <end position="149"/>
    </location>
</feature>
<dbReference type="InterPro" id="IPR000089">
    <property type="entry name" value="Biotin_lipoyl"/>
</dbReference>
<evidence type="ECO:0000256" key="3">
    <source>
        <dbReference type="ARBA" id="ARBA00007317"/>
    </source>
</evidence>
<name>A0A1S1X3G7_9NEIS</name>
<dbReference type="InterPro" id="IPR023213">
    <property type="entry name" value="CAT-like_dom_sf"/>
</dbReference>
<evidence type="ECO:0000256" key="10">
    <source>
        <dbReference type="ARBA" id="ARBA00052761"/>
    </source>
</evidence>
<dbReference type="EMBL" id="MKCT01000017">
    <property type="protein sequence ID" value="OHX20236.1"/>
    <property type="molecule type" value="Genomic_DNA"/>
</dbReference>
<comment type="pathway">
    <text evidence="2 11">Amino-acid degradation; L-lysine degradation via saccharopine pathway; glutaryl-CoA from L-lysine: step 6/6.</text>
</comment>
<dbReference type="GO" id="GO:0045252">
    <property type="term" value="C:oxoglutarate dehydrogenase complex"/>
    <property type="evidence" value="ECO:0007669"/>
    <property type="project" value="UniProtKB-UniRule"/>
</dbReference>
<evidence type="ECO:0000313" key="16">
    <source>
        <dbReference type="Proteomes" id="UP000180088"/>
    </source>
</evidence>
<dbReference type="Proteomes" id="UP000180280">
    <property type="component" value="Unassembled WGS sequence"/>
</dbReference>
<keyword evidence="7 11" id="KW-0808">Transferase</keyword>
<dbReference type="Gene3D" id="3.30.559.10">
    <property type="entry name" value="Chloramphenicol acetyltransferase-like domain"/>
    <property type="match status" value="1"/>
</dbReference>
<comment type="caution">
    <text evidence="14">The sequence shown here is derived from an EMBL/GenBank/DDBJ whole genome shotgun (WGS) entry which is preliminary data.</text>
</comment>
<evidence type="ECO:0000256" key="6">
    <source>
        <dbReference type="ARBA" id="ARBA00022532"/>
    </source>
</evidence>
<dbReference type="GO" id="GO:0004149">
    <property type="term" value="F:dihydrolipoyllysine-residue succinyltransferase activity"/>
    <property type="evidence" value="ECO:0007669"/>
    <property type="project" value="UniProtKB-UniRule"/>
</dbReference>
<evidence type="ECO:0000256" key="11">
    <source>
        <dbReference type="RuleBase" id="RU361138"/>
    </source>
</evidence>
<evidence type="ECO:0000256" key="9">
    <source>
        <dbReference type="ARBA" id="ARBA00023315"/>
    </source>
</evidence>
<dbReference type="InterPro" id="IPR050537">
    <property type="entry name" value="2-oxoacid_dehydrogenase"/>
</dbReference>
<dbReference type="GO" id="GO:0006099">
    <property type="term" value="P:tricarboxylic acid cycle"/>
    <property type="evidence" value="ECO:0007669"/>
    <property type="project" value="UniProtKB-UniRule"/>
</dbReference>
<dbReference type="InterPro" id="IPR006255">
    <property type="entry name" value="SucB"/>
</dbReference>
<dbReference type="InterPro" id="IPR036625">
    <property type="entry name" value="E3-bd_dom_sf"/>
</dbReference>
<evidence type="ECO:0000313" key="15">
    <source>
        <dbReference type="EMBL" id="OHX20236.1"/>
    </source>
</evidence>
<evidence type="ECO:0000259" key="12">
    <source>
        <dbReference type="PROSITE" id="PS50968"/>
    </source>
</evidence>
<dbReference type="SUPFAM" id="SSF47005">
    <property type="entry name" value="Peripheral subunit-binding domain of 2-oxo acid dehydrogenase complex"/>
    <property type="match status" value="1"/>
</dbReference>
<evidence type="ECO:0000313" key="17">
    <source>
        <dbReference type="Proteomes" id="UP000180280"/>
    </source>
</evidence>
<dbReference type="GO" id="GO:0033512">
    <property type="term" value="P:L-lysine catabolic process to acetyl-CoA via saccharopine"/>
    <property type="evidence" value="ECO:0007669"/>
    <property type="project" value="UniProtKB-UniRule"/>
</dbReference>
<protein>
    <recommendedName>
        <fullName evidence="5 11">Dihydrolipoyllysine-residue succinyltransferase component of 2-oxoglutarate dehydrogenase complex</fullName>
        <ecNumber evidence="4 11">2.3.1.61</ecNumber>
    </recommendedName>
    <alternativeName>
        <fullName evidence="11">2-oxoglutarate dehydrogenase complex component E2</fullName>
    </alternativeName>
</protein>
<dbReference type="Pfam" id="PF00364">
    <property type="entry name" value="Biotin_lipoyl"/>
    <property type="match status" value="1"/>
</dbReference>
<evidence type="ECO:0000256" key="5">
    <source>
        <dbReference type="ARBA" id="ARBA00019511"/>
    </source>
</evidence>
<dbReference type="GO" id="GO:0005829">
    <property type="term" value="C:cytosol"/>
    <property type="evidence" value="ECO:0007669"/>
    <property type="project" value="TreeGrafter"/>
</dbReference>
<dbReference type="CDD" id="cd06849">
    <property type="entry name" value="lipoyl_domain"/>
    <property type="match status" value="1"/>
</dbReference>
<dbReference type="PROSITE" id="PS51826">
    <property type="entry name" value="PSBD"/>
    <property type="match status" value="1"/>
</dbReference>
<comment type="function">
    <text evidence="1 11">E2 component of the 2-oxoglutarate dehydrogenase (OGDH) complex which catalyzes the second step in the conversion of 2-oxoglutarate to succinyl-CoA and CO(2).</text>
</comment>
<dbReference type="RefSeq" id="WP_071112661.1">
    <property type="nucleotide sequence ID" value="NZ_MKCS01000001.1"/>
</dbReference>
<organism evidence="14 16">
    <name type="scientific">Chromobacterium sphagni</name>
    <dbReference type="NCBI Taxonomy" id="1903179"/>
    <lineage>
        <taxon>Bacteria</taxon>
        <taxon>Pseudomonadati</taxon>
        <taxon>Pseudomonadota</taxon>
        <taxon>Betaproteobacteria</taxon>
        <taxon>Neisseriales</taxon>
        <taxon>Chromobacteriaceae</taxon>
        <taxon>Chromobacterium</taxon>
    </lineage>
</organism>
<dbReference type="STRING" id="1903179.BI347_11290"/>
<feature type="domain" description="Lipoyl-binding" evidence="12">
    <location>
        <begin position="2"/>
        <end position="77"/>
    </location>
</feature>
<dbReference type="Gene3D" id="4.10.320.10">
    <property type="entry name" value="E3-binding domain"/>
    <property type="match status" value="1"/>
</dbReference>
<dbReference type="Pfam" id="PF00198">
    <property type="entry name" value="2-oxoacid_dh"/>
    <property type="match status" value="1"/>
</dbReference>
<keyword evidence="8 11" id="KW-0450">Lipoyl</keyword>
<dbReference type="NCBIfam" id="NF004309">
    <property type="entry name" value="PRK05704.1"/>
    <property type="match status" value="1"/>
</dbReference>
<comment type="catalytic activity">
    <reaction evidence="10 11">
        <text>N(6)-[(R)-dihydrolipoyl]-L-lysyl-[protein] + succinyl-CoA = N(6)-[(R)-S(8)-succinyldihydrolipoyl]-L-lysyl-[protein] + CoA</text>
        <dbReference type="Rhea" id="RHEA:15213"/>
        <dbReference type="Rhea" id="RHEA-COMP:10475"/>
        <dbReference type="Rhea" id="RHEA-COMP:20092"/>
        <dbReference type="ChEBI" id="CHEBI:57287"/>
        <dbReference type="ChEBI" id="CHEBI:57292"/>
        <dbReference type="ChEBI" id="CHEBI:83100"/>
        <dbReference type="ChEBI" id="CHEBI:83120"/>
        <dbReference type="EC" id="2.3.1.61"/>
    </reaction>
</comment>
<dbReference type="PROSITE" id="PS50968">
    <property type="entry name" value="BIOTINYL_LIPOYL"/>
    <property type="match status" value="1"/>
</dbReference>
<proteinExistence type="inferred from homology"/>
<keyword evidence="9 11" id="KW-0012">Acyltransferase</keyword>
<dbReference type="InterPro" id="IPR004167">
    <property type="entry name" value="PSBD"/>
</dbReference>
<dbReference type="Pfam" id="PF02817">
    <property type="entry name" value="E3_binding"/>
    <property type="match status" value="1"/>
</dbReference>
<evidence type="ECO:0000256" key="7">
    <source>
        <dbReference type="ARBA" id="ARBA00022679"/>
    </source>
</evidence>
<dbReference type="PANTHER" id="PTHR43416:SF5">
    <property type="entry name" value="DIHYDROLIPOYLLYSINE-RESIDUE SUCCINYLTRANSFERASE COMPONENT OF 2-OXOGLUTARATE DEHYDROGENASE COMPLEX, MITOCHONDRIAL"/>
    <property type="match status" value="1"/>
</dbReference>
<dbReference type="OrthoDB" id="9805770at2"/>
<gene>
    <name evidence="15" type="ORF">BI344_06990</name>
    <name evidence="14" type="ORF">BI347_11290</name>
</gene>
<dbReference type="SUPFAM" id="SSF52777">
    <property type="entry name" value="CoA-dependent acyltransferases"/>
    <property type="match status" value="1"/>
</dbReference>
<comment type="similarity">
    <text evidence="3 11">Belongs to the 2-oxoacid dehydrogenase family.</text>
</comment>
<dbReference type="PANTHER" id="PTHR43416">
    <property type="entry name" value="DIHYDROLIPOYLLYSINE-RESIDUE SUCCINYLTRANSFERASE COMPONENT OF 2-OXOGLUTARATE DEHYDROGENASE COMPLEX, MITOCHONDRIAL-RELATED"/>
    <property type="match status" value="1"/>
</dbReference>
<dbReference type="EC" id="2.3.1.61" evidence="4 11"/>
<evidence type="ECO:0000256" key="4">
    <source>
        <dbReference type="ARBA" id="ARBA00012945"/>
    </source>
</evidence>
<dbReference type="InterPro" id="IPR001078">
    <property type="entry name" value="2-oxoacid_DH_actylTfrase"/>
</dbReference>
<dbReference type="InterPro" id="IPR011053">
    <property type="entry name" value="Single_hybrid_motif"/>
</dbReference>
<dbReference type="Gene3D" id="2.40.50.100">
    <property type="match status" value="1"/>
</dbReference>